<dbReference type="InterPro" id="IPR036188">
    <property type="entry name" value="FAD/NAD-bd_sf"/>
</dbReference>
<dbReference type="SUPFAM" id="SSF54593">
    <property type="entry name" value="Glyoxalase/Bleomycin resistance protein/Dihydroxybiphenyl dioxygenase"/>
    <property type="match status" value="1"/>
</dbReference>
<proteinExistence type="predicted"/>
<dbReference type="Gene3D" id="3.10.180.10">
    <property type="entry name" value="2,3-Dihydroxybiphenyl 1,2-Dioxygenase, domain 1"/>
    <property type="match status" value="2"/>
</dbReference>
<dbReference type="PRINTS" id="PR00420">
    <property type="entry name" value="RNGMNOXGNASE"/>
</dbReference>
<keyword evidence="2" id="KW-0274">FAD</keyword>
<dbReference type="GO" id="GO:0016491">
    <property type="term" value="F:oxidoreductase activity"/>
    <property type="evidence" value="ECO:0007669"/>
    <property type="project" value="UniProtKB-KW"/>
</dbReference>
<dbReference type="Pfam" id="PF00903">
    <property type="entry name" value="Glyoxalase"/>
    <property type="match status" value="1"/>
</dbReference>
<evidence type="ECO:0000313" key="5">
    <source>
        <dbReference type="EMBL" id="KIX96371.1"/>
    </source>
</evidence>
<accession>A0A0D2IH45</accession>
<dbReference type="InterPro" id="IPR002938">
    <property type="entry name" value="FAD-bd"/>
</dbReference>
<evidence type="ECO:0000313" key="6">
    <source>
        <dbReference type="Proteomes" id="UP000053411"/>
    </source>
</evidence>
<dbReference type="STRING" id="1442371.A0A0D2IH45"/>
<dbReference type="EMBL" id="KN848077">
    <property type="protein sequence ID" value="KIX96371.1"/>
    <property type="molecule type" value="Genomic_DNA"/>
</dbReference>
<dbReference type="InterPro" id="IPR004360">
    <property type="entry name" value="Glyas_Fos-R_dOase_dom"/>
</dbReference>
<dbReference type="InterPro" id="IPR037523">
    <property type="entry name" value="VOC_core"/>
</dbReference>
<reference evidence="5 6" key="1">
    <citation type="submission" date="2015-01" db="EMBL/GenBank/DDBJ databases">
        <title>The Genome Sequence of Fonsecaea multimorphosa CBS 102226.</title>
        <authorList>
            <consortium name="The Broad Institute Genomics Platform"/>
            <person name="Cuomo C."/>
            <person name="de Hoog S."/>
            <person name="Gorbushina A."/>
            <person name="Stielow B."/>
            <person name="Teixiera M."/>
            <person name="Abouelleil A."/>
            <person name="Chapman S.B."/>
            <person name="Priest M."/>
            <person name="Young S.K."/>
            <person name="Wortman J."/>
            <person name="Nusbaum C."/>
            <person name="Birren B."/>
        </authorList>
    </citation>
    <scope>NUCLEOTIDE SEQUENCE [LARGE SCALE GENOMIC DNA]</scope>
    <source>
        <strain evidence="5 6">CBS 102226</strain>
    </source>
</reference>
<gene>
    <name evidence="5" type="ORF">Z520_07637</name>
</gene>
<dbReference type="PROSITE" id="PS51819">
    <property type="entry name" value="VOC"/>
    <property type="match status" value="1"/>
</dbReference>
<evidence type="ECO:0000256" key="3">
    <source>
        <dbReference type="ARBA" id="ARBA00023002"/>
    </source>
</evidence>
<dbReference type="Proteomes" id="UP000053411">
    <property type="component" value="Unassembled WGS sequence"/>
</dbReference>
<dbReference type="RefSeq" id="XP_016630494.1">
    <property type="nucleotide sequence ID" value="XM_016778134.1"/>
</dbReference>
<dbReference type="SUPFAM" id="SSF51905">
    <property type="entry name" value="FAD/NAD(P)-binding domain"/>
    <property type="match status" value="1"/>
</dbReference>
<dbReference type="VEuPathDB" id="FungiDB:Z520_07637"/>
<dbReference type="GO" id="GO:0071949">
    <property type="term" value="F:FAD binding"/>
    <property type="evidence" value="ECO:0007669"/>
    <property type="project" value="InterPro"/>
</dbReference>
<dbReference type="GeneID" id="27713383"/>
<dbReference type="InterPro" id="IPR050631">
    <property type="entry name" value="PheA/TfdB_FAD_monoxygenase"/>
</dbReference>
<dbReference type="FunFam" id="3.10.180.10:FF:000034">
    <property type="entry name" value="Glyoxalase/Bleomycin resistance protein/Dihydroxybiphenyl dioxygenase"/>
    <property type="match status" value="1"/>
</dbReference>
<evidence type="ECO:0000259" key="4">
    <source>
        <dbReference type="PROSITE" id="PS51819"/>
    </source>
</evidence>
<dbReference type="Gene3D" id="3.50.50.60">
    <property type="entry name" value="FAD/NAD(P)-binding domain"/>
    <property type="match status" value="2"/>
</dbReference>
<dbReference type="PANTHER" id="PTHR43476:SF5">
    <property type="entry name" value="FAD-DEPENDENT MONOOXYGENASE"/>
    <property type="match status" value="1"/>
</dbReference>
<dbReference type="Pfam" id="PF01494">
    <property type="entry name" value="FAD_binding_3"/>
    <property type="match status" value="2"/>
</dbReference>
<dbReference type="PANTHER" id="PTHR43476">
    <property type="entry name" value="3-(3-HYDROXY-PHENYL)PROPIONATE/3-HYDROXYCINNAMIC ACID HYDROXYLASE"/>
    <property type="match status" value="1"/>
</dbReference>
<keyword evidence="1" id="KW-0285">Flavoprotein</keyword>
<keyword evidence="3" id="KW-0560">Oxidoreductase</keyword>
<dbReference type="InterPro" id="IPR029068">
    <property type="entry name" value="Glyas_Bleomycin-R_OHBP_Dase"/>
</dbReference>
<sequence length="999" mass="113625">MHHSSRGRIPVVVNAQHKVQLNRISHVYLYHLDLDKFDQFARDFGFTEVAREQDTIYYSGYGRDMCIYVARRSKGTQESFGGAAFVAQTEEDFIKASKLNEASPVSPNEGPGGGSIVTITSPSGTQIHVVWGLQEKPVPSSAVSETEVHKGAYNTALTKNRKGEWQRFKIGPAMIHKLGHYGYVTAMFDEDVAFYTENFNFVPSDILWDEINGEEVDSLTFMHLDQGMEYSDHHTLFLSRAPPNFEGKHQMHHCSFEVEDFDTQLLGHQYLLSKSYVPIWGVGRHILGSQIFDYWRDPSGFAIEHYADGDLVNVDNKTCRWQNEGAASMYIWGPVRPEAGTSPHGCRLRQRSPEPTFLIICISSAQMEETTVLIVGAGPSGLALAALLARMNVKACVTIFEKDVEVCEDPRGIVVNGDAVRISYQIGIGEGLTKRIGKDIGVLNFHRGNFRTRPFMSFDLKVDWAEQAVSNNITQFQPNYEREIRKQLSQNPNCDFRGGCEVIGREEGPHETVVEYKTGDGALHLIRTSWLVGADGKRGVVRKVFLESEGIRQEDGEYSYMGTWVAANLHVTTPTPESHPDFPLWRLGYKAEQVQSIFWPSGFHFCNDSRRPAVSGRFGPHDSGFWRHEYSVEPEDTLEDVEQDFWAHFRPWLSIPGSFFSEKLKGATIEYPHDCVRLIRCRPFTFAAKIVNRWYCRKTMLIGDAAHVFPPFGGQGIATGIRDAQGLAWRLSIMSKLDVDPEIQERIMAGWSQERRHAWNAAAQATKLNGSIVNQRSFFGGLIYRACMRVLWWFPNISRFRTQRAFRDKLVYNTQTCPEGFFLQGIGVGRKIAQIWVQRLGEKPKLSDEVFIRNISHLSLLVFVRGQDDGNIHDLETVLQRAAVPKQVLTLEDVTFVRFANSERECSPGLQMQKDNCYYPCTTEHLLKQRIHPIQGYRETAVQDRFSKSAKYVLIRPDFFVHSVAADLPQLSANLEKVTEYFVGARRSQQRQQQRWNIT</sequence>
<evidence type="ECO:0000256" key="1">
    <source>
        <dbReference type="ARBA" id="ARBA00022630"/>
    </source>
</evidence>
<dbReference type="OrthoDB" id="10016252at2759"/>
<protein>
    <recommendedName>
        <fullName evidence="4">VOC domain-containing protein</fullName>
    </recommendedName>
</protein>
<keyword evidence="6" id="KW-1185">Reference proteome</keyword>
<feature type="domain" description="VOC" evidence="4">
    <location>
        <begin position="177"/>
        <end position="308"/>
    </location>
</feature>
<name>A0A0D2IH45_9EURO</name>
<dbReference type="AlphaFoldDB" id="A0A0D2IH45"/>
<evidence type="ECO:0000256" key="2">
    <source>
        <dbReference type="ARBA" id="ARBA00022827"/>
    </source>
</evidence>
<organism evidence="5 6">
    <name type="scientific">Fonsecaea multimorphosa CBS 102226</name>
    <dbReference type="NCBI Taxonomy" id="1442371"/>
    <lineage>
        <taxon>Eukaryota</taxon>
        <taxon>Fungi</taxon>
        <taxon>Dikarya</taxon>
        <taxon>Ascomycota</taxon>
        <taxon>Pezizomycotina</taxon>
        <taxon>Eurotiomycetes</taxon>
        <taxon>Chaetothyriomycetidae</taxon>
        <taxon>Chaetothyriales</taxon>
        <taxon>Herpotrichiellaceae</taxon>
        <taxon>Fonsecaea</taxon>
    </lineage>
</organism>